<evidence type="ECO:0000313" key="7">
    <source>
        <dbReference type="Proteomes" id="UP000324927"/>
    </source>
</evidence>
<dbReference type="GO" id="GO:0016787">
    <property type="term" value="F:hydrolase activity"/>
    <property type="evidence" value="ECO:0007669"/>
    <property type="project" value="UniProtKB-KW"/>
</dbReference>
<dbReference type="InterPro" id="IPR036866">
    <property type="entry name" value="RibonucZ/Hydroxyglut_hydro"/>
</dbReference>
<sequence length="335" mass="36892">MPSPRAAITRRRLLSTTVSALAAPAIIGGLPMQVRAAAPPLGPSAPTHYRFKLGDFEVTTILDAGAMIDGPWPIVGEDRPKAEVEQLMRDNLLPETRFQPGFTPTLVNTGRELILFDTGNGADGFVPRPHGGWLARTLKTAGYAPEQVDLVVLTHGHVDHIGGLMEEGRPLFPNARYAIGGTEYDFWASKDRLSAPREGNEFKSARLFQQTVVPLAERTGFLKPGEEAAPGIRAVEAYGHTPGHLAFHIESRGNRLLLWGDCAHHEVASLARPEWHAFFDMEKERGAATRRRIYGMASADRLPVIGYHMTFPSVGFVERQEAGYRWIPASYQLNL</sequence>
<keyword evidence="3 6" id="KW-0378">Hydrolase</keyword>
<evidence type="ECO:0000256" key="4">
    <source>
        <dbReference type="ARBA" id="ARBA00022833"/>
    </source>
</evidence>
<organism evidence="6 7">
    <name type="scientific">Azospirillum lipoferum</name>
    <dbReference type="NCBI Taxonomy" id="193"/>
    <lineage>
        <taxon>Bacteria</taxon>
        <taxon>Pseudomonadati</taxon>
        <taxon>Pseudomonadota</taxon>
        <taxon>Alphaproteobacteria</taxon>
        <taxon>Rhodospirillales</taxon>
        <taxon>Azospirillaceae</taxon>
        <taxon>Azospirillum</taxon>
    </lineage>
</organism>
<proteinExistence type="inferred from homology"/>
<dbReference type="Gene3D" id="3.60.15.10">
    <property type="entry name" value="Ribonuclease Z/Hydroxyacylglutathione hydrolase-like"/>
    <property type="match status" value="1"/>
</dbReference>
<accession>A0A5A9GKM8</accession>
<feature type="domain" description="Metallo-beta-lactamase" evidence="5">
    <location>
        <begin position="101"/>
        <end position="308"/>
    </location>
</feature>
<dbReference type="EMBL" id="VTTN01000007">
    <property type="protein sequence ID" value="KAA0595020.1"/>
    <property type="molecule type" value="Genomic_DNA"/>
</dbReference>
<evidence type="ECO:0000259" key="5">
    <source>
        <dbReference type="SMART" id="SM00849"/>
    </source>
</evidence>
<dbReference type="GO" id="GO:0046872">
    <property type="term" value="F:metal ion binding"/>
    <property type="evidence" value="ECO:0007669"/>
    <property type="project" value="UniProtKB-KW"/>
</dbReference>
<evidence type="ECO:0000256" key="1">
    <source>
        <dbReference type="ARBA" id="ARBA00007749"/>
    </source>
</evidence>
<dbReference type="SUPFAM" id="SSF56281">
    <property type="entry name" value="Metallo-hydrolase/oxidoreductase"/>
    <property type="match status" value="1"/>
</dbReference>
<evidence type="ECO:0000256" key="2">
    <source>
        <dbReference type="ARBA" id="ARBA00022723"/>
    </source>
</evidence>
<protein>
    <submittedName>
        <fullName evidence="6">MBL fold metallo-hydrolase</fullName>
    </submittedName>
</protein>
<dbReference type="OrthoDB" id="9773738at2"/>
<comment type="caution">
    <text evidence="6">The sequence shown here is derived from an EMBL/GenBank/DDBJ whole genome shotgun (WGS) entry which is preliminary data.</text>
</comment>
<evidence type="ECO:0000256" key="3">
    <source>
        <dbReference type="ARBA" id="ARBA00022801"/>
    </source>
</evidence>
<dbReference type="InterPro" id="IPR001279">
    <property type="entry name" value="Metallo-B-lactamas"/>
</dbReference>
<dbReference type="CDD" id="cd07720">
    <property type="entry name" value="OPHC2-like_MBL-fold"/>
    <property type="match status" value="1"/>
</dbReference>
<dbReference type="PANTHER" id="PTHR42978:SF6">
    <property type="entry name" value="QUORUM-QUENCHING LACTONASE YTNP-RELATED"/>
    <property type="match status" value="1"/>
</dbReference>
<dbReference type="InterPro" id="IPR006311">
    <property type="entry name" value="TAT_signal"/>
</dbReference>
<dbReference type="SMART" id="SM00849">
    <property type="entry name" value="Lactamase_B"/>
    <property type="match status" value="1"/>
</dbReference>
<keyword evidence="7" id="KW-1185">Reference proteome</keyword>
<gene>
    <name evidence="6" type="ORF">FZ942_19575</name>
</gene>
<dbReference type="Pfam" id="PF00753">
    <property type="entry name" value="Lactamase_B"/>
    <property type="match status" value="1"/>
</dbReference>
<keyword evidence="2" id="KW-0479">Metal-binding</keyword>
<name>A0A5A9GKM8_AZOLI</name>
<dbReference type="AlphaFoldDB" id="A0A5A9GKM8"/>
<dbReference type="InterPro" id="IPR051013">
    <property type="entry name" value="MBL_superfamily_lactonases"/>
</dbReference>
<keyword evidence="4" id="KW-0862">Zinc</keyword>
<dbReference type="PROSITE" id="PS51318">
    <property type="entry name" value="TAT"/>
    <property type="match status" value="1"/>
</dbReference>
<dbReference type="PANTHER" id="PTHR42978">
    <property type="entry name" value="QUORUM-QUENCHING LACTONASE YTNP-RELATED-RELATED"/>
    <property type="match status" value="1"/>
</dbReference>
<reference evidence="6 7" key="1">
    <citation type="submission" date="2019-08" db="EMBL/GenBank/DDBJ databases">
        <authorList>
            <person name="Grouzdev D."/>
            <person name="Tikhonova E."/>
            <person name="Kravchenko I."/>
        </authorList>
    </citation>
    <scope>NUCLEOTIDE SEQUENCE [LARGE SCALE GENOMIC DNA]</scope>
    <source>
        <strain evidence="6 7">59b</strain>
    </source>
</reference>
<dbReference type="Proteomes" id="UP000324927">
    <property type="component" value="Unassembled WGS sequence"/>
</dbReference>
<evidence type="ECO:0000313" key="6">
    <source>
        <dbReference type="EMBL" id="KAA0595020.1"/>
    </source>
</evidence>
<comment type="similarity">
    <text evidence="1">Belongs to the metallo-beta-lactamase superfamily.</text>
</comment>